<accession>A0A1I0FWJ8</accession>
<dbReference type="RefSeq" id="WP_093322638.1">
    <property type="nucleotide sequence ID" value="NZ_FOHV01000049.1"/>
</dbReference>
<protein>
    <recommendedName>
        <fullName evidence="3">Uracil DNA glycosylase superfamily protein</fullName>
    </recommendedName>
</protein>
<name>A0A1I0FWJ8_9GAMM</name>
<dbReference type="EMBL" id="FOHV01000049">
    <property type="protein sequence ID" value="SET62051.1"/>
    <property type="molecule type" value="Genomic_DNA"/>
</dbReference>
<evidence type="ECO:0000313" key="2">
    <source>
        <dbReference type="Proteomes" id="UP000242642"/>
    </source>
</evidence>
<dbReference type="Proteomes" id="UP000242642">
    <property type="component" value="Unassembled WGS sequence"/>
</dbReference>
<evidence type="ECO:0008006" key="3">
    <source>
        <dbReference type="Google" id="ProtNLM"/>
    </source>
</evidence>
<gene>
    <name evidence="1" type="ORF">SAMN02583745_02901</name>
</gene>
<reference evidence="2" key="1">
    <citation type="submission" date="2016-10" db="EMBL/GenBank/DDBJ databases">
        <authorList>
            <person name="Varghese N."/>
            <person name="Submissions S."/>
        </authorList>
    </citation>
    <scope>NUCLEOTIDE SEQUENCE [LARGE SCALE GENOMIC DNA]</scope>
    <source>
        <strain evidence="2">DSM 18579</strain>
    </source>
</reference>
<sequence length="228" mass="26493">MTDFFKHDPYSKLYQDFMHELAEKHLEATEGLSMPFLPNIQQTSDVAVIGLETRGWGSKYNFQQMLTENKPIEEIAQSSLGIYQGVLNREIKGKFWWLMREVKKVVDQEPMWLNFYAFDYNKTSIRKSKNKELIALIDKYSAEKLILEIELTKPKALIFCGKFHGNLTQVKNALLQGKQPEIIKPGDYFIQQWGDYRVCRIPHAAAPAVKDKGTIIKEQLDKVREYLG</sequence>
<evidence type="ECO:0000313" key="1">
    <source>
        <dbReference type="EMBL" id="SET62051.1"/>
    </source>
</evidence>
<dbReference type="STRING" id="1123402.SAMN02583745_02901"/>
<proteinExistence type="predicted"/>
<keyword evidence="2" id="KW-1185">Reference proteome</keyword>
<dbReference type="AlphaFoldDB" id="A0A1I0FWJ8"/>
<organism evidence="1 2">
    <name type="scientific">Thorsellia anophelis DSM 18579</name>
    <dbReference type="NCBI Taxonomy" id="1123402"/>
    <lineage>
        <taxon>Bacteria</taxon>
        <taxon>Pseudomonadati</taxon>
        <taxon>Pseudomonadota</taxon>
        <taxon>Gammaproteobacteria</taxon>
        <taxon>Enterobacterales</taxon>
        <taxon>Thorselliaceae</taxon>
        <taxon>Thorsellia</taxon>
    </lineage>
</organism>